<gene>
    <name evidence="2" type="ORF">SAMN05421771_0797</name>
</gene>
<feature type="compositionally biased region" description="Basic and acidic residues" evidence="1">
    <location>
        <begin position="171"/>
        <end position="200"/>
    </location>
</feature>
<keyword evidence="3" id="KW-1185">Reference proteome</keyword>
<protein>
    <submittedName>
        <fullName evidence="2">Uncharacterized protein</fullName>
    </submittedName>
</protein>
<feature type="compositionally biased region" description="Basic and acidic residues" evidence="1">
    <location>
        <begin position="219"/>
        <end position="228"/>
    </location>
</feature>
<proteinExistence type="predicted"/>
<evidence type="ECO:0000313" key="2">
    <source>
        <dbReference type="EMBL" id="SFS03649.1"/>
    </source>
</evidence>
<dbReference type="AlphaFoldDB" id="A0A1I6LJK6"/>
<dbReference type="RefSeq" id="WP_141223799.1">
    <property type="nucleotide sequence ID" value="NZ_FOZL01000001.1"/>
</dbReference>
<evidence type="ECO:0000313" key="3">
    <source>
        <dbReference type="Proteomes" id="UP000199024"/>
    </source>
</evidence>
<feature type="compositionally biased region" description="Polar residues" evidence="1">
    <location>
        <begin position="128"/>
        <end position="141"/>
    </location>
</feature>
<dbReference type="Proteomes" id="UP000199024">
    <property type="component" value="Unassembled WGS sequence"/>
</dbReference>
<organism evidence="2 3">
    <name type="scientific">Granulicella pectinivorans</name>
    <dbReference type="NCBI Taxonomy" id="474950"/>
    <lineage>
        <taxon>Bacteria</taxon>
        <taxon>Pseudomonadati</taxon>
        <taxon>Acidobacteriota</taxon>
        <taxon>Terriglobia</taxon>
        <taxon>Terriglobales</taxon>
        <taxon>Acidobacteriaceae</taxon>
        <taxon>Granulicella</taxon>
    </lineage>
</organism>
<dbReference type="OrthoDB" id="113128at2"/>
<reference evidence="2 3" key="1">
    <citation type="submission" date="2016-10" db="EMBL/GenBank/DDBJ databases">
        <authorList>
            <person name="de Groot N.N."/>
        </authorList>
    </citation>
    <scope>NUCLEOTIDE SEQUENCE [LARGE SCALE GENOMIC DNA]</scope>
    <source>
        <strain evidence="2 3">DSM 21001</strain>
    </source>
</reference>
<accession>A0A1I6LJK6</accession>
<feature type="region of interest" description="Disordered" evidence="1">
    <location>
        <begin position="126"/>
        <end position="231"/>
    </location>
</feature>
<dbReference type="STRING" id="474950.SAMN05421771_0797"/>
<dbReference type="EMBL" id="FOZL01000001">
    <property type="protein sequence ID" value="SFS03649.1"/>
    <property type="molecule type" value="Genomic_DNA"/>
</dbReference>
<evidence type="ECO:0000256" key="1">
    <source>
        <dbReference type="SAM" id="MobiDB-lite"/>
    </source>
</evidence>
<sequence>MKRWVWMGLLAGVASGQMHKVERPEQVVRAVGVYEWTGDLAKPKGMRLVPVTIFIDGQVEDAAVYLARPIPMALQGGTLYELDDAGVEKGLVDLMSARHVQVPDGADLPPFDDGWFGYGKFEAPAATKVSSRTAKPSSRASMNGKALDDSKPHFGKRNTDDDDKPEAGSPEDVKIDSGTGDKDDVDRPTLRRRPAVDPKTAKKNKKAQGESGVIAEKGSLNDDPDRPTIKRKTGLTEEDFPALNGLPADMKQMVAVSDPKRREPHPFARAWEDDAEKQMVLGKMREIAQAELVKYGPVPVQAVSTATPYTGPQLSANAAAAAAAAAKAPVAEGPGLASQDTTNGAPVLRRNKVAADAAAQEQVKAPVVAAAPSAAAASAAAAKAAVPSAAALAKMTPVQRRAALAKAKKAAADAAKVVPEVLVEEEVKGFTLSYGGAPTYVYTAHTAGTGAALRYVTIVAQGSAIPGAQLELKVAMKSVTDAAHLDRTAWMRFVDVVDVEASNRASLLFELRGQSSRQFGVYRVIDGKADTVFMGGTTQ</sequence>
<name>A0A1I6LJK6_9BACT</name>